<name>A0A143PD76_9STAP</name>
<dbReference type="Gene3D" id="3.10.129.10">
    <property type="entry name" value="Hotdog Thioesterase"/>
    <property type="match status" value="1"/>
</dbReference>
<organism evidence="2 3">
    <name type="scientific">Staphylococcus condimenti</name>
    <dbReference type="NCBI Taxonomy" id="70255"/>
    <lineage>
        <taxon>Bacteria</taxon>
        <taxon>Bacillati</taxon>
        <taxon>Bacillota</taxon>
        <taxon>Bacilli</taxon>
        <taxon>Bacillales</taxon>
        <taxon>Staphylococcaceae</taxon>
        <taxon>Staphylococcus</taxon>
    </lineage>
</organism>
<sequence>MPECFTIKGHVDDSMIDHNQHMHDADFNKVFSEASNAFNYSHGLSLEDRERLNYTIFTLEEHTTFLSQLKLNDAYFIRIYLYNYDYKRVHFFLMMYDENENLVATNELMMMGIDKNTEKSAPFPEQYLTQIKDYYKEQPDIKWPKQLGHLIDIPDKGGKS</sequence>
<accession>A0A143PD76</accession>
<evidence type="ECO:0000313" key="1">
    <source>
        <dbReference type="EMBL" id="QQS81788.1"/>
    </source>
</evidence>
<gene>
    <name evidence="2" type="ORF">EIG99_12910</name>
    <name evidence="1" type="ORF">I6J05_07590</name>
</gene>
<protein>
    <submittedName>
        <fullName evidence="1 2">Thioesterase</fullName>
    </submittedName>
</protein>
<dbReference type="Proteomes" id="UP000293854">
    <property type="component" value="Unassembled WGS sequence"/>
</dbReference>
<dbReference type="EMBL" id="CP068073">
    <property type="protein sequence ID" value="QQS81788.1"/>
    <property type="molecule type" value="Genomic_DNA"/>
</dbReference>
<evidence type="ECO:0000313" key="3">
    <source>
        <dbReference type="Proteomes" id="UP000293854"/>
    </source>
</evidence>
<dbReference type="GeneID" id="93725859"/>
<dbReference type="SUPFAM" id="SSF54637">
    <property type="entry name" value="Thioesterase/thiol ester dehydrase-isomerase"/>
    <property type="match status" value="1"/>
</dbReference>
<dbReference type="Pfam" id="PF13279">
    <property type="entry name" value="4HBT_2"/>
    <property type="match status" value="1"/>
</dbReference>
<dbReference type="OrthoDB" id="6117985at2"/>
<reference evidence="2 3" key="1">
    <citation type="submission" date="2018-11" db="EMBL/GenBank/DDBJ databases">
        <title>Genomic profiling of Staphylococcus species from a Poultry farm system in KwaZulu-Natal, South Africa.</title>
        <authorList>
            <person name="Amoako D.G."/>
            <person name="Somboro A.M."/>
            <person name="Abia A.L.K."/>
            <person name="Bester L.A."/>
            <person name="Essack S.Y."/>
        </authorList>
    </citation>
    <scope>NUCLEOTIDE SEQUENCE [LARGE SCALE GENOMIC DNA]</scope>
    <source>
        <strain evidence="2 3">SA11</strain>
    </source>
</reference>
<evidence type="ECO:0000313" key="2">
    <source>
        <dbReference type="EMBL" id="RZH99953.1"/>
    </source>
</evidence>
<dbReference type="InterPro" id="IPR029069">
    <property type="entry name" value="HotDog_dom_sf"/>
</dbReference>
<reference evidence="1 4" key="2">
    <citation type="submission" date="2021-01" db="EMBL/GenBank/DDBJ databases">
        <title>FDA dAtabase for Regulatory Grade micrObial Sequences (FDA-ARGOS): Supporting development and validation of Infectious Disease Dx tests.</title>
        <authorList>
            <person name="Sproer C."/>
            <person name="Gronow S."/>
            <person name="Severitt S."/>
            <person name="Schroder I."/>
            <person name="Tallon L."/>
            <person name="Sadzewicz L."/>
            <person name="Zhao X."/>
            <person name="Boylan J."/>
            <person name="Ott S."/>
            <person name="Bowen H."/>
            <person name="Vavikolanu K."/>
            <person name="Mehta A."/>
            <person name="Aluvathingal J."/>
            <person name="Nadendla S."/>
            <person name="Lowell S."/>
            <person name="Myers T."/>
            <person name="Yan Y."/>
            <person name="Sichtig H."/>
        </authorList>
    </citation>
    <scope>NUCLEOTIDE SEQUENCE [LARGE SCALE GENOMIC DNA]</scope>
    <source>
        <strain evidence="1 4">FDAARGOS_1148</strain>
    </source>
</reference>
<evidence type="ECO:0000313" key="4">
    <source>
        <dbReference type="Proteomes" id="UP000595942"/>
    </source>
</evidence>
<dbReference type="Proteomes" id="UP000595942">
    <property type="component" value="Chromosome"/>
</dbReference>
<dbReference type="CDD" id="cd00586">
    <property type="entry name" value="4HBT"/>
    <property type="match status" value="1"/>
</dbReference>
<keyword evidence="4" id="KW-1185">Reference proteome</keyword>
<dbReference type="RefSeq" id="WP_047131494.1">
    <property type="nucleotide sequence ID" value="NZ_CP015114.1"/>
</dbReference>
<proteinExistence type="predicted"/>
<dbReference type="EMBL" id="RQTE01000373">
    <property type="protein sequence ID" value="RZH99953.1"/>
    <property type="molecule type" value="Genomic_DNA"/>
</dbReference>
<dbReference type="KEGG" id="scv:A4G25_10885"/>
<dbReference type="AlphaFoldDB" id="A0A143PD76"/>